<sequence length="269" mass="30138">MQQNPEGWGMRMADEYFEVGDQSPWAFEKPTYKWREEYTEGTAPADIELESELYGEGYRTSAGKFFSEFSKVNVSRQGGPESYIPLATTGSGKTAAFLLPILSKIITKLSRTGGTTMNRPGERRSKASPMALIISPTRELAIQIFDETRRFTYQSRVRPVVIYGGTELRGQKEQLAQGCDVLIATPGRLVDSMERGAVALTSVKYLVLDEADRILDQGFEPTIRQILLSSDLPRDEGLHSMMFSATFPDAVQCLARDFMKSDYCRLRIG</sequence>
<evidence type="ECO:0000313" key="4">
    <source>
        <dbReference type="EMBL" id="KAF9992765.1"/>
    </source>
</evidence>
<evidence type="ECO:0000256" key="1">
    <source>
        <dbReference type="ARBA" id="ARBA00022801"/>
    </source>
</evidence>
<evidence type="ECO:0000256" key="2">
    <source>
        <dbReference type="ARBA" id="ARBA00022806"/>
    </source>
</evidence>
<reference evidence="4" key="1">
    <citation type="journal article" date="2020" name="Fungal Divers.">
        <title>Resolving the Mortierellaceae phylogeny through synthesis of multi-gene phylogenetics and phylogenomics.</title>
        <authorList>
            <person name="Vandepol N."/>
            <person name="Liber J."/>
            <person name="Desiro A."/>
            <person name="Na H."/>
            <person name="Kennedy M."/>
            <person name="Barry K."/>
            <person name="Grigoriev I.V."/>
            <person name="Miller A.N."/>
            <person name="O'Donnell K."/>
            <person name="Stajich J.E."/>
            <person name="Bonito G."/>
        </authorList>
    </citation>
    <scope>NUCLEOTIDE SEQUENCE</scope>
    <source>
        <strain evidence="4">MES-2147</strain>
    </source>
</reference>
<dbReference type="GO" id="GO:0005524">
    <property type="term" value="F:ATP binding"/>
    <property type="evidence" value="ECO:0007669"/>
    <property type="project" value="InterPro"/>
</dbReference>
<dbReference type="InterPro" id="IPR011545">
    <property type="entry name" value="DEAD/DEAH_box_helicase_dom"/>
</dbReference>
<dbReference type="EMBL" id="JAAAHW010002068">
    <property type="protein sequence ID" value="KAF9992765.1"/>
    <property type="molecule type" value="Genomic_DNA"/>
</dbReference>
<dbReference type="OrthoDB" id="196131at2759"/>
<keyword evidence="2 4" id="KW-0347">Helicase</keyword>
<dbReference type="InterPro" id="IPR027417">
    <property type="entry name" value="P-loop_NTPase"/>
</dbReference>
<dbReference type="GO" id="GO:0016787">
    <property type="term" value="F:hydrolase activity"/>
    <property type="evidence" value="ECO:0007669"/>
    <property type="project" value="UniProtKB-KW"/>
</dbReference>
<proteinExistence type="predicted"/>
<evidence type="ECO:0000259" key="3">
    <source>
        <dbReference type="PROSITE" id="PS51192"/>
    </source>
</evidence>
<dbReference type="PROSITE" id="PS51192">
    <property type="entry name" value="HELICASE_ATP_BIND_1"/>
    <property type="match status" value="1"/>
</dbReference>
<protein>
    <submittedName>
        <fullName evidence="4">ATP-dependent RNA helicase ddx3x</fullName>
    </submittedName>
</protein>
<dbReference type="PANTHER" id="PTHR47958">
    <property type="entry name" value="ATP-DEPENDENT RNA HELICASE DBP3"/>
    <property type="match status" value="1"/>
</dbReference>
<evidence type="ECO:0000313" key="5">
    <source>
        <dbReference type="Proteomes" id="UP000749646"/>
    </source>
</evidence>
<feature type="domain" description="Helicase ATP-binding" evidence="3">
    <location>
        <begin position="74"/>
        <end position="265"/>
    </location>
</feature>
<dbReference type="InterPro" id="IPR000629">
    <property type="entry name" value="RNA-helicase_DEAD-box_CS"/>
</dbReference>
<dbReference type="Proteomes" id="UP000749646">
    <property type="component" value="Unassembled WGS sequence"/>
</dbReference>
<dbReference type="GO" id="GO:0004386">
    <property type="term" value="F:helicase activity"/>
    <property type="evidence" value="ECO:0007669"/>
    <property type="project" value="UniProtKB-KW"/>
</dbReference>
<dbReference type="Pfam" id="PF00270">
    <property type="entry name" value="DEAD"/>
    <property type="match status" value="1"/>
</dbReference>
<keyword evidence="5" id="KW-1185">Reference proteome</keyword>
<feature type="non-terminal residue" evidence="4">
    <location>
        <position position="1"/>
    </location>
</feature>
<organism evidence="4 5">
    <name type="scientific">Modicella reniformis</name>
    <dbReference type="NCBI Taxonomy" id="1440133"/>
    <lineage>
        <taxon>Eukaryota</taxon>
        <taxon>Fungi</taxon>
        <taxon>Fungi incertae sedis</taxon>
        <taxon>Mucoromycota</taxon>
        <taxon>Mortierellomycotina</taxon>
        <taxon>Mortierellomycetes</taxon>
        <taxon>Mortierellales</taxon>
        <taxon>Mortierellaceae</taxon>
        <taxon>Modicella</taxon>
    </lineage>
</organism>
<keyword evidence="2 4" id="KW-0067">ATP-binding</keyword>
<keyword evidence="2 4" id="KW-0547">Nucleotide-binding</keyword>
<dbReference type="AlphaFoldDB" id="A0A9P6MCZ1"/>
<dbReference type="PROSITE" id="PS00039">
    <property type="entry name" value="DEAD_ATP_HELICASE"/>
    <property type="match status" value="1"/>
</dbReference>
<keyword evidence="1" id="KW-0378">Hydrolase</keyword>
<dbReference type="Gene3D" id="3.40.50.300">
    <property type="entry name" value="P-loop containing nucleotide triphosphate hydrolases"/>
    <property type="match status" value="1"/>
</dbReference>
<name>A0A9P6MCZ1_9FUNG</name>
<dbReference type="InterPro" id="IPR014001">
    <property type="entry name" value="Helicase_ATP-bd"/>
</dbReference>
<dbReference type="SUPFAM" id="SSF52540">
    <property type="entry name" value="P-loop containing nucleoside triphosphate hydrolases"/>
    <property type="match status" value="1"/>
</dbReference>
<comment type="caution">
    <text evidence="4">The sequence shown here is derived from an EMBL/GenBank/DDBJ whole genome shotgun (WGS) entry which is preliminary data.</text>
</comment>
<gene>
    <name evidence="4" type="primary">DDX3X</name>
    <name evidence="4" type="ORF">BGZ65_011828</name>
</gene>
<dbReference type="SMART" id="SM00487">
    <property type="entry name" value="DEXDc"/>
    <property type="match status" value="1"/>
</dbReference>
<dbReference type="GO" id="GO:0003676">
    <property type="term" value="F:nucleic acid binding"/>
    <property type="evidence" value="ECO:0007669"/>
    <property type="project" value="InterPro"/>
</dbReference>
<accession>A0A9P6MCZ1</accession>